<evidence type="ECO:0000313" key="2">
    <source>
        <dbReference type="EMBL" id="CAK1550515.1"/>
    </source>
</evidence>
<gene>
    <name evidence="2" type="ORF">LNINA_LOCUS9740</name>
</gene>
<dbReference type="Pfam" id="PF09811">
    <property type="entry name" value="Yae1_N"/>
    <property type="match status" value="1"/>
</dbReference>
<organism evidence="2 3">
    <name type="scientific">Leptosia nina</name>
    <dbReference type="NCBI Taxonomy" id="320188"/>
    <lineage>
        <taxon>Eukaryota</taxon>
        <taxon>Metazoa</taxon>
        <taxon>Ecdysozoa</taxon>
        <taxon>Arthropoda</taxon>
        <taxon>Hexapoda</taxon>
        <taxon>Insecta</taxon>
        <taxon>Pterygota</taxon>
        <taxon>Neoptera</taxon>
        <taxon>Endopterygota</taxon>
        <taxon>Lepidoptera</taxon>
        <taxon>Glossata</taxon>
        <taxon>Ditrysia</taxon>
        <taxon>Papilionoidea</taxon>
        <taxon>Pieridae</taxon>
        <taxon>Pierinae</taxon>
        <taxon>Leptosia</taxon>
    </lineage>
</organism>
<dbReference type="EMBL" id="CAVLEF010000082">
    <property type="protein sequence ID" value="CAK1550515.1"/>
    <property type="molecule type" value="Genomic_DNA"/>
</dbReference>
<dbReference type="AlphaFoldDB" id="A0AAV1JPG4"/>
<keyword evidence="3" id="KW-1185">Reference proteome</keyword>
<feature type="domain" description="Essential protein Yae1 N-terminal" evidence="1">
    <location>
        <begin position="24"/>
        <end position="58"/>
    </location>
</feature>
<reference evidence="2 3" key="1">
    <citation type="submission" date="2023-11" db="EMBL/GenBank/DDBJ databases">
        <authorList>
            <person name="Okamura Y."/>
        </authorList>
    </citation>
    <scope>NUCLEOTIDE SEQUENCE [LARGE SCALE GENOMIC DNA]</scope>
</reference>
<evidence type="ECO:0000259" key="1">
    <source>
        <dbReference type="Pfam" id="PF09811"/>
    </source>
</evidence>
<dbReference type="InterPro" id="IPR019191">
    <property type="entry name" value="Essential_protein_Yae1_N"/>
</dbReference>
<dbReference type="Proteomes" id="UP001497472">
    <property type="component" value="Unassembled WGS sequence"/>
</dbReference>
<name>A0AAV1JPG4_9NEOP</name>
<accession>A0AAV1JPG4</accession>
<sequence>MDDESKQISSKTWARAVSPIQKAGYADGVVDGNNSAFQSCFDMGYKEGFHYGFQIGYKNAILKQRNDQHFNCIICSDSNEFNSSVCNLYNLQKERNHEKLNIH</sequence>
<comment type="caution">
    <text evidence="2">The sequence shown here is derived from an EMBL/GenBank/DDBJ whole genome shotgun (WGS) entry which is preliminary data.</text>
</comment>
<evidence type="ECO:0000313" key="3">
    <source>
        <dbReference type="Proteomes" id="UP001497472"/>
    </source>
</evidence>
<protein>
    <recommendedName>
        <fullName evidence="1">Essential protein Yae1 N-terminal domain-containing protein</fullName>
    </recommendedName>
</protein>
<proteinExistence type="predicted"/>